<gene>
    <name evidence="1" type="ORF">CRV2_00001529</name>
</gene>
<dbReference type="EMBL" id="CADEHS020000007">
    <property type="protein sequence ID" value="CAG9944365.1"/>
    <property type="molecule type" value="Genomic_DNA"/>
</dbReference>
<sequence>MPPPKGSSPWDNPEFLSNVIIGLYEAGTISKGLSPKMREGIVQYLNNCGHSVTWEGIRIQSFQHFHIFQSFVTSTTSPDMPSPGRSMQRWDAHTHEDILLALFQHVKIPTSDIQKVMGELRAKGYTFTENALRYNSLFGFVCFCLFACFSLCTFAPAPAPAPSSPHVHLLS</sequence>
<dbReference type="Proteomes" id="UP000836387">
    <property type="component" value="Unassembled WGS sequence"/>
</dbReference>
<comment type="caution">
    <text evidence="1">The sequence shown here is derived from an EMBL/GenBank/DDBJ whole genome shotgun (WGS) entry which is preliminary data.</text>
</comment>
<accession>A0ACA9TTV0</accession>
<protein>
    <submittedName>
        <fullName evidence="1">Uncharacterized protein</fullName>
    </submittedName>
</protein>
<name>A0ACA9TTV0_BIOOC</name>
<proteinExistence type="predicted"/>
<organism evidence="1 2">
    <name type="scientific">Clonostachys rosea f. rosea IK726</name>
    <dbReference type="NCBI Taxonomy" id="1349383"/>
    <lineage>
        <taxon>Eukaryota</taxon>
        <taxon>Fungi</taxon>
        <taxon>Dikarya</taxon>
        <taxon>Ascomycota</taxon>
        <taxon>Pezizomycotina</taxon>
        <taxon>Sordariomycetes</taxon>
        <taxon>Hypocreomycetidae</taxon>
        <taxon>Hypocreales</taxon>
        <taxon>Bionectriaceae</taxon>
        <taxon>Clonostachys</taxon>
    </lineage>
</organism>
<reference evidence="1" key="1">
    <citation type="submission" date="2020-04" db="EMBL/GenBank/DDBJ databases">
        <authorList>
            <person name="Broberg M."/>
        </authorList>
    </citation>
    <scope>NUCLEOTIDE SEQUENCE</scope>
</reference>
<evidence type="ECO:0000313" key="2">
    <source>
        <dbReference type="Proteomes" id="UP000836387"/>
    </source>
</evidence>
<reference evidence="1" key="2">
    <citation type="submission" date="2021-10" db="EMBL/GenBank/DDBJ databases">
        <authorList>
            <person name="Piombo E."/>
        </authorList>
    </citation>
    <scope>NUCLEOTIDE SEQUENCE</scope>
</reference>
<evidence type="ECO:0000313" key="1">
    <source>
        <dbReference type="EMBL" id="CAG9944365.1"/>
    </source>
</evidence>
<keyword evidence="2" id="KW-1185">Reference proteome</keyword>